<protein>
    <submittedName>
        <fullName evidence="2">UDP-glucose 4-epimerase</fullName>
        <ecNumber evidence="2">5.1.3.2</ecNumber>
    </submittedName>
</protein>
<dbReference type="PANTHER" id="PTHR48079:SF6">
    <property type="entry name" value="NAD(P)-BINDING DOMAIN-CONTAINING PROTEIN-RELATED"/>
    <property type="match status" value="1"/>
</dbReference>
<dbReference type="Gene3D" id="3.40.50.720">
    <property type="entry name" value="NAD(P)-binding Rossmann-like Domain"/>
    <property type="match status" value="1"/>
</dbReference>
<dbReference type="GO" id="GO:0004029">
    <property type="term" value="F:aldehyde dehydrogenase (NAD+) activity"/>
    <property type="evidence" value="ECO:0007669"/>
    <property type="project" value="TreeGrafter"/>
</dbReference>
<dbReference type="AlphaFoldDB" id="A0A9E2BIR1"/>
<feature type="domain" description="NAD-dependent epimerase/dehydratase" evidence="1">
    <location>
        <begin position="4"/>
        <end position="218"/>
    </location>
</feature>
<dbReference type="InterPro" id="IPR036291">
    <property type="entry name" value="NAD(P)-bd_dom_sf"/>
</dbReference>
<dbReference type="InterPro" id="IPR051783">
    <property type="entry name" value="NAD(P)-dependent_oxidoreduct"/>
</dbReference>
<evidence type="ECO:0000313" key="3">
    <source>
        <dbReference type="Proteomes" id="UP000811545"/>
    </source>
</evidence>
<evidence type="ECO:0000259" key="1">
    <source>
        <dbReference type="Pfam" id="PF01370"/>
    </source>
</evidence>
<keyword evidence="2" id="KW-0413">Isomerase</keyword>
<gene>
    <name evidence="2" type="primary">galE</name>
    <name evidence="2" type="ORF">DDT42_01517</name>
</gene>
<dbReference type="EC" id="5.1.3.2" evidence="2"/>
<proteinExistence type="predicted"/>
<sequence>MNVIAITGATGFIGDHLLDQLVHRKDIQLRILIHKNINNKILNRNNIKIIEGDLLKSETLNKFIIPRCTVVNLVYLSGRSKQESLSAIANLAEACAKAKIKRFIHCSTAVVAGRVPNKVIDENTKCNPISEYEITKLAVENILLEKYSSSFEVAILRPTAVFGPGGKNLLKLANDLRYGNRIINYLKSCLVNYRKMNLVYIDNVVSSIAFLIDTDKKIDREIFIVSDDEYHANNYRDIEQYLMKSFGYKNYLLPRVPLPFFLLIFLLKLAGKSNLNPTSVYDCQKLLRAGFKKPVLFKEGLAYFTDWYKIKFCGNQGSNN</sequence>
<dbReference type="GO" id="GO:0003978">
    <property type="term" value="F:UDP-glucose 4-epimerase activity"/>
    <property type="evidence" value="ECO:0007669"/>
    <property type="project" value="UniProtKB-EC"/>
</dbReference>
<reference evidence="2 3" key="1">
    <citation type="journal article" date="2021" name="bioRxiv">
        <title>Unique metabolic strategies in Hadean analogues reveal hints for primordial physiology.</title>
        <authorList>
            <person name="Nobu M.K."/>
            <person name="Nakai R."/>
            <person name="Tamazawa S."/>
            <person name="Mori H."/>
            <person name="Toyoda A."/>
            <person name="Ijiri A."/>
            <person name="Suzuki S."/>
            <person name="Kurokawa K."/>
            <person name="Kamagata Y."/>
            <person name="Tamaki H."/>
        </authorList>
    </citation>
    <scope>NUCLEOTIDE SEQUENCE [LARGE SCALE GENOMIC DNA]</scope>
    <source>
        <strain evidence="2">BS525</strain>
    </source>
</reference>
<evidence type="ECO:0000313" key="2">
    <source>
        <dbReference type="EMBL" id="MBT9145642.1"/>
    </source>
</evidence>
<organism evidence="2 3">
    <name type="scientific">Psychracetigena formicireducens</name>
    <dbReference type="NCBI Taxonomy" id="2986056"/>
    <lineage>
        <taxon>Bacteria</taxon>
        <taxon>Bacillati</taxon>
        <taxon>Candidatus Lithacetigenota</taxon>
        <taxon>Candidatus Psychracetigena</taxon>
    </lineage>
</organism>
<dbReference type="EMBL" id="QLTW01000134">
    <property type="protein sequence ID" value="MBT9145642.1"/>
    <property type="molecule type" value="Genomic_DNA"/>
</dbReference>
<dbReference type="Pfam" id="PF01370">
    <property type="entry name" value="Epimerase"/>
    <property type="match status" value="1"/>
</dbReference>
<dbReference type="GO" id="GO:0005737">
    <property type="term" value="C:cytoplasm"/>
    <property type="evidence" value="ECO:0007669"/>
    <property type="project" value="TreeGrafter"/>
</dbReference>
<dbReference type="PANTHER" id="PTHR48079">
    <property type="entry name" value="PROTEIN YEEZ"/>
    <property type="match status" value="1"/>
</dbReference>
<accession>A0A9E2BIR1</accession>
<dbReference type="InterPro" id="IPR001509">
    <property type="entry name" value="Epimerase_deHydtase"/>
</dbReference>
<dbReference type="Proteomes" id="UP000811545">
    <property type="component" value="Unassembled WGS sequence"/>
</dbReference>
<name>A0A9E2BIR1_PSYF1</name>
<comment type="caution">
    <text evidence="2">The sequence shown here is derived from an EMBL/GenBank/DDBJ whole genome shotgun (WGS) entry which is preliminary data.</text>
</comment>
<dbReference type="SUPFAM" id="SSF51735">
    <property type="entry name" value="NAD(P)-binding Rossmann-fold domains"/>
    <property type="match status" value="1"/>
</dbReference>